<dbReference type="STRING" id="1715692.RUE5091_03329"/>
<gene>
    <name evidence="5" type="primary">sdh</name>
    <name evidence="5" type="ORF">RUE5091_03329</name>
</gene>
<evidence type="ECO:0000313" key="6">
    <source>
        <dbReference type="Proteomes" id="UP000051260"/>
    </source>
</evidence>
<reference evidence="6" key="1">
    <citation type="submission" date="2015-09" db="EMBL/GenBank/DDBJ databases">
        <authorList>
            <person name="Rodrigo-Torres L."/>
            <person name="Arahal D.R."/>
        </authorList>
    </citation>
    <scope>NUCLEOTIDE SEQUENCE [LARGE SCALE GENOMIC DNA]</scope>
    <source>
        <strain evidence="6">CECT 5091</strain>
    </source>
</reference>
<dbReference type="InterPro" id="IPR057326">
    <property type="entry name" value="KR_dom"/>
</dbReference>
<dbReference type="InterPro" id="IPR036291">
    <property type="entry name" value="NAD(P)-bd_dom_sf"/>
</dbReference>
<name>A0A0P1IFZ3_9RHOB</name>
<comment type="similarity">
    <text evidence="1 3">Belongs to the short-chain dehydrogenases/reductases (SDR) family.</text>
</comment>
<keyword evidence="2 5" id="KW-0560">Oxidoreductase</keyword>
<protein>
    <submittedName>
        <fullName evidence="5">Serine 3-dehydrogenase</fullName>
        <ecNumber evidence="5">1.1.1.276</ecNumber>
    </submittedName>
</protein>
<evidence type="ECO:0000313" key="5">
    <source>
        <dbReference type="EMBL" id="CUK10558.1"/>
    </source>
</evidence>
<dbReference type="PANTHER" id="PTHR44196">
    <property type="entry name" value="DEHYDROGENASE/REDUCTASE SDR FAMILY MEMBER 7B"/>
    <property type="match status" value="1"/>
</dbReference>
<dbReference type="PIRSF" id="PIRSF000126">
    <property type="entry name" value="11-beta-HSD1"/>
    <property type="match status" value="1"/>
</dbReference>
<evidence type="ECO:0000256" key="1">
    <source>
        <dbReference type="ARBA" id="ARBA00006484"/>
    </source>
</evidence>
<dbReference type="Gene3D" id="3.40.50.720">
    <property type="entry name" value="NAD(P)-binding Rossmann-like Domain"/>
    <property type="match status" value="1"/>
</dbReference>
<dbReference type="AlphaFoldDB" id="A0A0P1IFZ3"/>
<dbReference type="Pfam" id="PF00106">
    <property type="entry name" value="adh_short"/>
    <property type="match status" value="1"/>
</dbReference>
<dbReference type="GO" id="GO:0016020">
    <property type="term" value="C:membrane"/>
    <property type="evidence" value="ECO:0007669"/>
    <property type="project" value="TreeGrafter"/>
</dbReference>
<evidence type="ECO:0000256" key="2">
    <source>
        <dbReference type="ARBA" id="ARBA00023002"/>
    </source>
</evidence>
<feature type="domain" description="Ketoreductase" evidence="4">
    <location>
        <begin position="3"/>
        <end position="188"/>
    </location>
</feature>
<dbReference type="InterPro" id="IPR002347">
    <property type="entry name" value="SDR_fam"/>
</dbReference>
<dbReference type="OrthoDB" id="9808814at2"/>
<dbReference type="RefSeq" id="WP_058282986.1">
    <property type="nucleotide sequence ID" value="NZ_CYUD01000010.1"/>
</dbReference>
<evidence type="ECO:0000256" key="3">
    <source>
        <dbReference type="RuleBase" id="RU000363"/>
    </source>
</evidence>
<dbReference type="SUPFAM" id="SSF51735">
    <property type="entry name" value="NAD(P)-binding Rossmann-fold domains"/>
    <property type="match status" value="1"/>
</dbReference>
<dbReference type="GO" id="GO:0031132">
    <property type="term" value="F:serine 3-dehydrogenase activity"/>
    <property type="evidence" value="ECO:0007669"/>
    <property type="project" value="UniProtKB-EC"/>
</dbReference>
<dbReference type="PRINTS" id="PR00081">
    <property type="entry name" value="GDHRDH"/>
</dbReference>
<dbReference type="Proteomes" id="UP000051260">
    <property type="component" value="Unassembled WGS sequence"/>
</dbReference>
<evidence type="ECO:0000259" key="4">
    <source>
        <dbReference type="SMART" id="SM00822"/>
    </source>
</evidence>
<dbReference type="CDD" id="cd05233">
    <property type="entry name" value="SDR_c"/>
    <property type="match status" value="1"/>
</dbReference>
<dbReference type="SMART" id="SM00822">
    <property type="entry name" value="PKS_KR"/>
    <property type="match status" value="1"/>
</dbReference>
<dbReference type="EC" id="1.1.1.276" evidence="5"/>
<sequence>MPNTALITGASSGIGREFARLHASKGGDVVITARREEGLAALKTELETQHQVAVTLVPLDLGAKGGAAKLYDTVNKIGIQVDVLINNAGFGGHGKFIERKLEDDQAMIDLNVDVLVALCHMFGRDMVARGGGKILNVSSTAAHMPGPLQATYFATKAFVSSFSQALAEEMKDDRVTVTALEPGYVETGFADTADLGGTGLVDQKGKSATETAKIGYDAMLEGKLTVINEGRLSFMLNWVLPLFPQKAKLLMIRKMQEK</sequence>
<organism evidence="5 6">
    <name type="scientific">Ruegeria denitrificans</name>
    <dbReference type="NCBI Taxonomy" id="1715692"/>
    <lineage>
        <taxon>Bacteria</taxon>
        <taxon>Pseudomonadati</taxon>
        <taxon>Pseudomonadota</taxon>
        <taxon>Alphaproteobacteria</taxon>
        <taxon>Rhodobacterales</taxon>
        <taxon>Roseobacteraceae</taxon>
        <taxon>Ruegeria</taxon>
    </lineage>
</organism>
<dbReference type="PANTHER" id="PTHR44196:SF2">
    <property type="entry name" value="SHORT-CHAIN DEHYDROGENASE-RELATED"/>
    <property type="match status" value="1"/>
</dbReference>
<keyword evidence="6" id="KW-1185">Reference proteome</keyword>
<proteinExistence type="inferred from homology"/>
<dbReference type="PRINTS" id="PR00080">
    <property type="entry name" value="SDRFAMILY"/>
</dbReference>
<accession>A0A0P1IFZ3</accession>
<dbReference type="EMBL" id="CYUD01000010">
    <property type="protein sequence ID" value="CUK10558.1"/>
    <property type="molecule type" value="Genomic_DNA"/>
</dbReference>